<dbReference type="SUPFAM" id="SSF46689">
    <property type="entry name" value="Homeodomain-like"/>
    <property type="match status" value="1"/>
</dbReference>
<dbReference type="InterPro" id="IPR018060">
    <property type="entry name" value="HTH_AraC"/>
</dbReference>
<organism evidence="4 5">
    <name type="scientific">Streptomyces stelliscabiei</name>
    <dbReference type="NCBI Taxonomy" id="146820"/>
    <lineage>
        <taxon>Bacteria</taxon>
        <taxon>Bacillati</taxon>
        <taxon>Actinomycetota</taxon>
        <taxon>Actinomycetes</taxon>
        <taxon>Kitasatosporales</taxon>
        <taxon>Streptomycetaceae</taxon>
        <taxon>Streptomyces</taxon>
    </lineage>
</organism>
<keyword evidence="5" id="KW-1185">Reference proteome</keyword>
<feature type="domain" description="HTH araC/xylS-type" evidence="3">
    <location>
        <begin position="1"/>
        <end position="47"/>
    </location>
</feature>
<keyword evidence="2" id="KW-0804">Transcription</keyword>
<dbReference type="InterPro" id="IPR009057">
    <property type="entry name" value="Homeodomain-like_sf"/>
</dbReference>
<dbReference type="GO" id="GO:0043565">
    <property type="term" value="F:sequence-specific DNA binding"/>
    <property type="evidence" value="ECO:0007669"/>
    <property type="project" value="InterPro"/>
</dbReference>
<gene>
    <name evidence="4" type="ORF">H4687_001237</name>
</gene>
<name>A0A8I0NWW9_9ACTN</name>
<dbReference type="Proteomes" id="UP000629287">
    <property type="component" value="Unassembled WGS sequence"/>
</dbReference>
<reference evidence="4 5" key="1">
    <citation type="submission" date="2020-10" db="EMBL/GenBank/DDBJ databases">
        <title>Sequencing the genomes of 1000 actinobacteria strains.</title>
        <authorList>
            <person name="Klenk H.-P."/>
        </authorList>
    </citation>
    <scope>NUCLEOTIDE SEQUENCE [LARGE SCALE GENOMIC DNA]</scope>
    <source>
        <strain evidence="4 5">DSM 41803</strain>
    </source>
</reference>
<evidence type="ECO:0000313" key="5">
    <source>
        <dbReference type="Proteomes" id="UP000629287"/>
    </source>
</evidence>
<proteinExistence type="predicted"/>
<dbReference type="AlphaFoldDB" id="A0A8I0NWW9"/>
<dbReference type="PROSITE" id="PS01124">
    <property type="entry name" value="HTH_ARAC_FAMILY_2"/>
    <property type="match status" value="1"/>
</dbReference>
<dbReference type="GeneID" id="86825845"/>
<evidence type="ECO:0000256" key="1">
    <source>
        <dbReference type="ARBA" id="ARBA00023015"/>
    </source>
</evidence>
<evidence type="ECO:0000256" key="2">
    <source>
        <dbReference type="ARBA" id="ARBA00023163"/>
    </source>
</evidence>
<dbReference type="Gene3D" id="1.10.10.60">
    <property type="entry name" value="Homeodomain-like"/>
    <property type="match status" value="1"/>
</dbReference>
<dbReference type="GO" id="GO:0003700">
    <property type="term" value="F:DNA-binding transcription factor activity"/>
    <property type="evidence" value="ECO:0007669"/>
    <property type="project" value="InterPro"/>
</dbReference>
<dbReference type="RefSeq" id="WP_306459063.1">
    <property type="nucleotide sequence ID" value="NZ_JADBGF010000001.1"/>
</dbReference>
<evidence type="ECO:0000313" key="4">
    <source>
        <dbReference type="EMBL" id="MBE1595108.1"/>
    </source>
</evidence>
<keyword evidence="1" id="KW-0805">Transcription regulation</keyword>
<evidence type="ECO:0000259" key="3">
    <source>
        <dbReference type="PROSITE" id="PS01124"/>
    </source>
</evidence>
<sequence length="69" mass="7279">MHAQTLLGTTDLPIERVSEFGGLGTAANLRRHFTLRVGVTPSDYRQSFGAARPAVTCRSPAAVEPTGPA</sequence>
<protein>
    <submittedName>
        <fullName evidence="4">Transcriptional regulator GlxA family with amidase domain</fullName>
    </submittedName>
</protein>
<comment type="caution">
    <text evidence="4">The sequence shown here is derived from an EMBL/GenBank/DDBJ whole genome shotgun (WGS) entry which is preliminary data.</text>
</comment>
<dbReference type="EMBL" id="JADBGF010000001">
    <property type="protein sequence ID" value="MBE1595108.1"/>
    <property type="molecule type" value="Genomic_DNA"/>
</dbReference>
<accession>A0A8I0NWW9</accession>